<evidence type="ECO:0000256" key="1">
    <source>
        <dbReference type="ARBA" id="ARBA00004141"/>
    </source>
</evidence>
<keyword evidence="5 7" id="KW-0472">Membrane</keyword>
<evidence type="ECO:0000256" key="4">
    <source>
        <dbReference type="ARBA" id="ARBA00022989"/>
    </source>
</evidence>
<keyword evidence="9" id="KW-1185">Reference proteome</keyword>
<evidence type="ECO:0000256" key="7">
    <source>
        <dbReference type="SAM" id="Phobius"/>
    </source>
</evidence>
<evidence type="ECO:0000256" key="3">
    <source>
        <dbReference type="ARBA" id="ARBA00022692"/>
    </source>
</evidence>
<name>A0AAD5RBG2_PARTN</name>
<feature type="region of interest" description="Disordered" evidence="6">
    <location>
        <begin position="198"/>
        <end position="221"/>
    </location>
</feature>
<dbReference type="EMBL" id="JAHQIW010007250">
    <property type="protein sequence ID" value="KAJ1373273.1"/>
    <property type="molecule type" value="Genomic_DNA"/>
</dbReference>
<accession>A0AAD5RBG2</accession>
<protein>
    <recommendedName>
        <fullName evidence="10">Cation efflux protein cytoplasmic domain-containing protein</fullName>
    </recommendedName>
</protein>
<comment type="subcellular location">
    <subcellularLocation>
        <location evidence="1">Membrane</location>
        <topology evidence="1">Multi-pass membrane protein</topology>
    </subcellularLocation>
</comment>
<dbReference type="InterPro" id="IPR027469">
    <property type="entry name" value="Cation_efflux_TMD_sf"/>
</dbReference>
<evidence type="ECO:0000256" key="5">
    <source>
        <dbReference type="ARBA" id="ARBA00023136"/>
    </source>
</evidence>
<sequence>MLVLAGVNAVLNLDRFVDNRFDPHMEVEDIAVVAFNIFLKVVLFGICYIRRDVSQVGVLLKDQGVDVITNTTAIIFVLLTRYFHKNWDIVGAAIIFFIICRTWFPILVSNCNKIHGVVPKSSKIDHIQEVVKELADIDTVHDMIAYHRGQGIIVELYAQLKGSCSRAIEAARNNAALRLEEIEFIETVYIFHSQSHSEEPPAQNVKHSDDAKYNAPLLEAV</sequence>
<dbReference type="Proteomes" id="UP001196413">
    <property type="component" value="Unassembled WGS sequence"/>
</dbReference>
<evidence type="ECO:0000256" key="6">
    <source>
        <dbReference type="SAM" id="MobiDB-lite"/>
    </source>
</evidence>
<reference evidence="8" key="1">
    <citation type="submission" date="2021-06" db="EMBL/GenBank/DDBJ databases">
        <title>Parelaphostrongylus tenuis whole genome reference sequence.</title>
        <authorList>
            <person name="Garwood T.J."/>
            <person name="Larsen P.A."/>
            <person name="Fountain-Jones N.M."/>
            <person name="Garbe J.R."/>
            <person name="Macchietto M.G."/>
            <person name="Kania S.A."/>
            <person name="Gerhold R.W."/>
            <person name="Richards J.E."/>
            <person name="Wolf T.M."/>
        </authorList>
    </citation>
    <scope>NUCLEOTIDE SEQUENCE</scope>
    <source>
        <strain evidence="8">MNPRO001-30</strain>
        <tissue evidence="8">Meninges</tissue>
    </source>
</reference>
<feature type="transmembrane region" description="Helical" evidence="7">
    <location>
        <begin position="65"/>
        <end position="83"/>
    </location>
</feature>
<evidence type="ECO:0000313" key="8">
    <source>
        <dbReference type="EMBL" id="KAJ1373273.1"/>
    </source>
</evidence>
<evidence type="ECO:0000313" key="9">
    <source>
        <dbReference type="Proteomes" id="UP001196413"/>
    </source>
</evidence>
<evidence type="ECO:0008006" key="10">
    <source>
        <dbReference type="Google" id="ProtNLM"/>
    </source>
</evidence>
<dbReference type="PANTHER" id="PTHR43840">
    <property type="entry name" value="MITOCHONDRIAL METAL TRANSPORTER 1-RELATED"/>
    <property type="match status" value="1"/>
</dbReference>
<proteinExistence type="predicted"/>
<dbReference type="InterPro" id="IPR050291">
    <property type="entry name" value="CDF_Transporter"/>
</dbReference>
<dbReference type="PANTHER" id="PTHR43840:SF1">
    <property type="entry name" value="ZT_DIMER DOMAIN-CONTAINING PROTEIN"/>
    <property type="match status" value="1"/>
</dbReference>
<dbReference type="GO" id="GO:0008324">
    <property type="term" value="F:monoatomic cation transmembrane transporter activity"/>
    <property type="evidence" value="ECO:0007669"/>
    <property type="project" value="TreeGrafter"/>
</dbReference>
<keyword evidence="3 7" id="KW-0812">Transmembrane</keyword>
<feature type="transmembrane region" description="Helical" evidence="7">
    <location>
        <begin position="30"/>
        <end position="49"/>
    </location>
</feature>
<keyword evidence="2" id="KW-0813">Transport</keyword>
<comment type="caution">
    <text evidence="8">The sequence shown here is derived from an EMBL/GenBank/DDBJ whole genome shotgun (WGS) entry which is preliminary data.</text>
</comment>
<gene>
    <name evidence="8" type="ORF">KIN20_035632</name>
</gene>
<dbReference type="Gene3D" id="1.20.1510.10">
    <property type="entry name" value="Cation efflux protein transmembrane domain"/>
    <property type="match status" value="1"/>
</dbReference>
<organism evidence="8 9">
    <name type="scientific">Parelaphostrongylus tenuis</name>
    <name type="common">Meningeal worm</name>
    <dbReference type="NCBI Taxonomy" id="148309"/>
    <lineage>
        <taxon>Eukaryota</taxon>
        <taxon>Metazoa</taxon>
        <taxon>Ecdysozoa</taxon>
        <taxon>Nematoda</taxon>
        <taxon>Chromadorea</taxon>
        <taxon>Rhabditida</taxon>
        <taxon>Rhabditina</taxon>
        <taxon>Rhabditomorpha</taxon>
        <taxon>Strongyloidea</taxon>
        <taxon>Metastrongylidae</taxon>
        <taxon>Parelaphostrongylus</taxon>
    </lineage>
</organism>
<dbReference type="SUPFAM" id="SSF161111">
    <property type="entry name" value="Cation efflux protein transmembrane domain-like"/>
    <property type="match status" value="1"/>
</dbReference>
<dbReference type="GO" id="GO:0016020">
    <property type="term" value="C:membrane"/>
    <property type="evidence" value="ECO:0007669"/>
    <property type="project" value="UniProtKB-SubCell"/>
</dbReference>
<feature type="transmembrane region" description="Helical" evidence="7">
    <location>
        <begin position="89"/>
        <end position="108"/>
    </location>
</feature>
<dbReference type="AlphaFoldDB" id="A0AAD5RBG2"/>
<evidence type="ECO:0000256" key="2">
    <source>
        <dbReference type="ARBA" id="ARBA00022448"/>
    </source>
</evidence>
<keyword evidence="4 7" id="KW-1133">Transmembrane helix</keyword>